<name>R5VA05_9BACT</name>
<comment type="subcellular location">
    <subcellularLocation>
        <location evidence="1 7">Cell outer membrane</location>
        <topology evidence="1 7">Multi-pass membrane protein</topology>
    </subcellularLocation>
</comment>
<dbReference type="Gene3D" id="2.170.130.10">
    <property type="entry name" value="TonB-dependent receptor, plug domain"/>
    <property type="match status" value="1"/>
</dbReference>
<evidence type="ECO:0000313" key="11">
    <source>
        <dbReference type="Proteomes" id="UP000018372"/>
    </source>
</evidence>
<keyword evidence="8" id="KW-0732">Signal</keyword>
<evidence type="ECO:0000256" key="4">
    <source>
        <dbReference type="ARBA" id="ARBA00022692"/>
    </source>
</evidence>
<dbReference type="InterPro" id="IPR012910">
    <property type="entry name" value="Plug_dom"/>
</dbReference>
<dbReference type="NCBIfam" id="TIGR04057">
    <property type="entry name" value="SusC_RagA_signa"/>
    <property type="match status" value="1"/>
</dbReference>
<feature type="domain" description="TonB-dependent receptor plug" evidence="9">
    <location>
        <begin position="116"/>
        <end position="237"/>
    </location>
</feature>
<evidence type="ECO:0000256" key="1">
    <source>
        <dbReference type="ARBA" id="ARBA00004571"/>
    </source>
</evidence>
<keyword evidence="4 7" id="KW-0812">Transmembrane</keyword>
<evidence type="ECO:0000256" key="5">
    <source>
        <dbReference type="ARBA" id="ARBA00023136"/>
    </source>
</evidence>
<dbReference type="InterPro" id="IPR037066">
    <property type="entry name" value="Plug_dom_sf"/>
</dbReference>
<gene>
    <name evidence="10" type="ORF">BN536_01993</name>
</gene>
<reference evidence="10" key="1">
    <citation type="submission" date="2012-11" db="EMBL/GenBank/DDBJ databases">
        <title>Dependencies among metagenomic species, viruses, plasmids and units of genetic variation.</title>
        <authorList>
            <person name="Nielsen H.B."/>
            <person name="Almeida M."/>
            <person name="Juncker A.S."/>
            <person name="Rasmussen S."/>
            <person name="Li J."/>
            <person name="Sunagawa S."/>
            <person name="Plichta D."/>
            <person name="Gautier L."/>
            <person name="Le Chatelier E."/>
            <person name="Peletier E."/>
            <person name="Bonde I."/>
            <person name="Nielsen T."/>
            <person name="Manichanh C."/>
            <person name="Arumugam M."/>
            <person name="Batto J."/>
            <person name="Santos M.B.Q.D."/>
            <person name="Blom N."/>
            <person name="Borruel N."/>
            <person name="Burgdorf K.S."/>
            <person name="Boumezbeur F."/>
            <person name="Casellas F."/>
            <person name="Dore J."/>
            <person name="Guarner F."/>
            <person name="Hansen T."/>
            <person name="Hildebrand F."/>
            <person name="Kaas R.S."/>
            <person name="Kennedy S."/>
            <person name="Kristiansen K."/>
            <person name="Kultima J.R."/>
            <person name="Leonard P."/>
            <person name="Levenez F."/>
            <person name="Lund O."/>
            <person name="Moumen B."/>
            <person name="Le Paslier D."/>
            <person name="Pons N."/>
            <person name="Pedersen O."/>
            <person name="Prifti E."/>
            <person name="Qin J."/>
            <person name="Raes J."/>
            <person name="Tap J."/>
            <person name="Tims S."/>
            <person name="Ussery D.W."/>
            <person name="Yamada T."/>
            <person name="MetaHit consortium"/>
            <person name="Renault P."/>
            <person name="Sicheritz-Ponten T."/>
            <person name="Bork P."/>
            <person name="Wang J."/>
            <person name="Brunak S."/>
            <person name="Ehrlich S.D."/>
        </authorList>
    </citation>
    <scope>NUCLEOTIDE SEQUENCE [LARGE SCALE GENOMIC DNA]</scope>
</reference>
<dbReference type="EMBL" id="CBAT010000126">
    <property type="protein sequence ID" value="CCZ87215.1"/>
    <property type="molecule type" value="Genomic_DNA"/>
</dbReference>
<dbReference type="InterPro" id="IPR023997">
    <property type="entry name" value="TonB-dep_OMP_SusC/RagA_CS"/>
</dbReference>
<dbReference type="Pfam" id="PF13715">
    <property type="entry name" value="CarbopepD_reg_2"/>
    <property type="match status" value="1"/>
</dbReference>
<dbReference type="GO" id="GO:0009279">
    <property type="term" value="C:cell outer membrane"/>
    <property type="evidence" value="ECO:0007669"/>
    <property type="project" value="UniProtKB-SubCell"/>
</dbReference>
<evidence type="ECO:0000256" key="2">
    <source>
        <dbReference type="ARBA" id="ARBA00022448"/>
    </source>
</evidence>
<keyword evidence="6 7" id="KW-0998">Cell outer membrane</keyword>
<dbReference type="InterPro" id="IPR036942">
    <property type="entry name" value="Beta-barrel_TonB_sf"/>
</dbReference>
<dbReference type="RefSeq" id="WP_022054193.1">
    <property type="nucleotide sequence ID" value="NZ_HF998171.1"/>
</dbReference>
<evidence type="ECO:0000313" key="10">
    <source>
        <dbReference type="EMBL" id="CCZ87215.1"/>
    </source>
</evidence>
<sequence>MKRKLTLMLTLLFVWTGVAWSQGVTVKGVVTSEEDGLPIVGASVLVKGTTQGTITDVDGNFMISGVKADSKTLIVSFVGMKTREVAIKKGELKIVMKSDAEVLDEVMVVAYGTVKKSAFTGSATVVDQDKIKSPAVSFDKSLAGQVSGVQVMSNSGQPGSGTSFRIRGSGSLKASNEPLYVIDGVATTSTEYSSIAEENESSSNILSSINPNDIESITVLKDAAAAALYGSRAANGVVVITTKSGKEGKARVNFNAQFSWSKLGKAYDMMSSADMYKMIYQGYRAKGETMEEANASAQGALTHNPYNVENPLDENGNVVDGAKLVVDTDWQKEVFRTAPSQDYNMNVSGKNDKTNYFFSIGYTKQGGITPASDFKRYSAKANINTKVNRWFNAGLNVTFSHSIQNTTVESSAGASPLYNALSFPNAVPVYIVDNEGNPVLDENGNKQYNFTNPVSRDFNPLAIPLMDVNRSKFYRLLASGYAEITFFKGFSFKTVFSPDYVSTDEHRYWNKEHGNGPTYNGRLDKYHHVDLMYTSTNTFNYANVFKDVHSLNVMAGMEYWQSTYETLYAGGRGLLGDMQELAGASGSFSPSSDTTKETLISYFGRAEYAYKDKYNFSASLRADGSSIFGADTKWGTFWSLGASWRINQEDFLKDIEWIDNLKLRLSYGTSGNKSGLARYASLGLWTTSADYLYGSNIGVGHDQLVNALLGWEKQGMFNVGVDFSFWNRFYGSVDFFNKTSDGLLYDVPLALQNGLSSITMNAAKTSNTGFEIVLGANILRGPLVWNMDLNASFIKDKIKDLNGENDVRMTDYQKIWSVGGSQYEFYMPTWAGVDPDNGSPLWYKVNDDGTRTTTSVYSEATYERQGRSTPLAYGGFINTFSYKNFDLTIQLNYSLGGKIYDNIYAGMMHDGATTAQNMHVDALEAWTTPGQHTNVPKYAVNNATNSASLSSRFLYDATNVKLKTITLSYTLPKNLGVFSKVISGAKLWVSADNLCTWFADKGYKGYDDIDIYGVQGYKTYPYSFPTPRTFSIGANLTF</sequence>
<dbReference type="InterPro" id="IPR023996">
    <property type="entry name" value="TonB-dep_OMP_SusC/RagA"/>
</dbReference>
<evidence type="ECO:0000256" key="3">
    <source>
        <dbReference type="ARBA" id="ARBA00022452"/>
    </source>
</evidence>
<comment type="similarity">
    <text evidence="7">Belongs to the TonB-dependent receptor family.</text>
</comment>
<evidence type="ECO:0000259" key="9">
    <source>
        <dbReference type="Pfam" id="PF07715"/>
    </source>
</evidence>
<dbReference type="PROSITE" id="PS52016">
    <property type="entry name" value="TONB_DEPENDENT_REC_3"/>
    <property type="match status" value="1"/>
</dbReference>
<dbReference type="NCBIfam" id="TIGR04056">
    <property type="entry name" value="OMP_RagA_SusC"/>
    <property type="match status" value="1"/>
</dbReference>
<evidence type="ECO:0000256" key="7">
    <source>
        <dbReference type="PROSITE-ProRule" id="PRU01360"/>
    </source>
</evidence>
<dbReference type="SUPFAM" id="SSF56935">
    <property type="entry name" value="Porins"/>
    <property type="match status" value="1"/>
</dbReference>
<organism evidence="10 11">
    <name type="scientific">Phocaeicola plebeius CAG:211</name>
    <dbReference type="NCBI Taxonomy" id="1263052"/>
    <lineage>
        <taxon>Bacteria</taxon>
        <taxon>Pseudomonadati</taxon>
        <taxon>Bacteroidota</taxon>
        <taxon>Bacteroidia</taxon>
        <taxon>Bacteroidales</taxon>
        <taxon>Bacteroidaceae</taxon>
        <taxon>Phocaeicola</taxon>
    </lineage>
</organism>
<keyword evidence="2 7" id="KW-0813">Transport</keyword>
<dbReference type="InterPro" id="IPR039426">
    <property type="entry name" value="TonB-dep_rcpt-like"/>
</dbReference>
<keyword evidence="5 7" id="KW-0472">Membrane</keyword>
<keyword evidence="3 7" id="KW-1134">Transmembrane beta strand</keyword>
<dbReference type="Gene3D" id="2.40.170.20">
    <property type="entry name" value="TonB-dependent receptor, beta-barrel domain"/>
    <property type="match status" value="1"/>
</dbReference>
<feature type="signal peptide" evidence="8">
    <location>
        <begin position="1"/>
        <end position="21"/>
    </location>
</feature>
<comment type="caution">
    <text evidence="10">The sequence shown here is derived from an EMBL/GenBank/DDBJ whole genome shotgun (WGS) entry which is preliminary data.</text>
</comment>
<evidence type="ECO:0000256" key="8">
    <source>
        <dbReference type="SAM" id="SignalP"/>
    </source>
</evidence>
<feature type="chain" id="PRO_5004395192" evidence="8">
    <location>
        <begin position="22"/>
        <end position="1038"/>
    </location>
</feature>
<accession>R5VA05</accession>
<protein>
    <submittedName>
        <fullName evidence="10">TonB-linked outer membrane protein SusC/RagA family</fullName>
    </submittedName>
</protein>
<dbReference type="Pfam" id="PF07715">
    <property type="entry name" value="Plug"/>
    <property type="match status" value="1"/>
</dbReference>
<dbReference type="InterPro" id="IPR008969">
    <property type="entry name" value="CarboxyPept-like_regulatory"/>
</dbReference>
<proteinExistence type="inferred from homology"/>
<evidence type="ECO:0000256" key="6">
    <source>
        <dbReference type="ARBA" id="ARBA00023237"/>
    </source>
</evidence>
<dbReference type="SUPFAM" id="SSF49464">
    <property type="entry name" value="Carboxypeptidase regulatory domain-like"/>
    <property type="match status" value="1"/>
</dbReference>
<dbReference type="Gene3D" id="2.60.40.1120">
    <property type="entry name" value="Carboxypeptidase-like, regulatory domain"/>
    <property type="match status" value="1"/>
</dbReference>
<dbReference type="Proteomes" id="UP000018372">
    <property type="component" value="Unassembled WGS sequence"/>
</dbReference>
<dbReference type="AlphaFoldDB" id="R5VA05"/>